<dbReference type="Proteomes" id="UP000199062">
    <property type="component" value="Unassembled WGS sequence"/>
</dbReference>
<dbReference type="OrthoDB" id="177865at2157"/>
<dbReference type="AlphaFoldDB" id="A0A1I6K2K8"/>
<keyword evidence="3" id="KW-1185">Reference proteome</keyword>
<sequence>MTKTRIARMAELRRALPIAAALLMLGALLVPMWRITFLAPQYPTTELVVELYAYPRLGGDFAEVQALNKYVGFYYPDPVLLEPNYEVHEKAIRTPEWVLGPVTFLAMAATGLFVALAPTERKLRLGLTAQLVGTLSVLVVMFAVIQYRLYQAGHALDPDAPLMGVEGFTPPVLGGYAVANISGFAWFGPGGYMVALAVVLLAGAYLCRGSRATVGDLPRLVRERFEKGESDDRPPAPGGD</sequence>
<organism evidence="2 3">
    <name type="scientific">Halomicrobium zhouii</name>
    <dbReference type="NCBI Taxonomy" id="767519"/>
    <lineage>
        <taxon>Archaea</taxon>
        <taxon>Methanobacteriati</taxon>
        <taxon>Methanobacteriota</taxon>
        <taxon>Stenosarchaea group</taxon>
        <taxon>Halobacteria</taxon>
        <taxon>Halobacteriales</taxon>
        <taxon>Haloarculaceae</taxon>
        <taxon>Halomicrobium</taxon>
    </lineage>
</organism>
<proteinExistence type="predicted"/>
<keyword evidence="1" id="KW-0812">Transmembrane</keyword>
<gene>
    <name evidence="2" type="ORF">SAMN05216559_0023</name>
</gene>
<protein>
    <submittedName>
        <fullName evidence="2">Uncharacterized protein</fullName>
    </submittedName>
</protein>
<feature type="transmembrane region" description="Helical" evidence="1">
    <location>
        <begin position="97"/>
        <end position="117"/>
    </location>
</feature>
<feature type="transmembrane region" description="Helical" evidence="1">
    <location>
        <begin position="129"/>
        <end position="149"/>
    </location>
</feature>
<dbReference type="RefSeq" id="WP_218155498.1">
    <property type="nucleotide sequence ID" value="NZ_FOZK01000001.1"/>
</dbReference>
<feature type="transmembrane region" description="Helical" evidence="1">
    <location>
        <begin position="184"/>
        <end position="207"/>
    </location>
</feature>
<accession>A0A1I6K2K8</accession>
<reference evidence="2 3" key="1">
    <citation type="submission" date="2016-10" db="EMBL/GenBank/DDBJ databases">
        <authorList>
            <person name="de Groot N.N."/>
        </authorList>
    </citation>
    <scope>NUCLEOTIDE SEQUENCE [LARGE SCALE GENOMIC DNA]</scope>
    <source>
        <strain evidence="2 3">CGMCC 1.10457</strain>
    </source>
</reference>
<keyword evidence="1" id="KW-0472">Membrane</keyword>
<name>A0A1I6K2K8_9EURY</name>
<dbReference type="STRING" id="767519.SAMN05216559_0023"/>
<evidence type="ECO:0000256" key="1">
    <source>
        <dbReference type="SAM" id="Phobius"/>
    </source>
</evidence>
<evidence type="ECO:0000313" key="3">
    <source>
        <dbReference type="Proteomes" id="UP000199062"/>
    </source>
</evidence>
<evidence type="ECO:0000313" key="2">
    <source>
        <dbReference type="EMBL" id="SFR85040.1"/>
    </source>
</evidence>
<dbReference type="EMBL" id="FOZK01000001">
    <property type="protein sequence ID" value="SFR85040.1"/>
    <property type="molecule type" value="Genomic_DNA"/>
</dbReference>
<keyword evidence="1" id="KW-1133">Transmembrane helix</keyword>